<name>A0A5C8CKM5_9SPIR</name>
<dbReference type="EMBL" id="SAXT01000001">
    <property type="protein sequence ID" value="TXJ13203.1"/>
    <property type="molecule type" value="Genomic_DNA"/>
</dbReference>
<evidence type="ECO:0000313" key="3">
    <source>
        <dbReference type="Proteomes" id="UP000325116"/>
    </source>
</evidence>
<dbReference type="SUPFAM" id="SSF159894">
    <property type="entry name" value="YgaC/TfoX-N like"/>
    <property type="match status" value="1"/>
</dbReference>
<dbReference type="AlphaFoldDB" id="A0A5C8CKM5"/>
<dbReference type="InterPro" id="IPR007076">
    <property type="entry name" value="TfoX_N"/>
</dbReference>
<evidence type="ECO:0000313" key="2">
    <source>
        <dbReference type="EMBL" id="TXJ13203.1"/>
    </source>
</evidence>
<dbReference type="RefSeq" id="WP_147757424.1">
    <property type="nucleotide sequence ID" value="NZ_SAXT01000001.1"/>
</dbReference>
<comment type="caution">
    <text evidence="2">The sequence shown here is derived from an EMBL/GenBank/DDBJ whole genome shotgun (WGS) entry which is preliminary data.</text>
</comment>
<reference evidence="2 3" key="1">
    <citation type="journal article" date="1992" name="Lakartidningen">
        <title>[Penicillin V and not amoxicillin is the first choice preparation in acute otitis].</title>
        <authorList>
            <person name="Kamme C."/>
            <person name="Lundgren K."/>
            <person name="Prellner K."/>
        </authorList>
    </citation>
    <scope>NUCLEOTIDE SEQUENCE [LARGE SCALE GENOMIC DNA]</scope>
    <source>
        <strain evidence="2 3">W1</strain>
    </source>
</reference>
<dbReference type="Gene3D" id="3.30.1460.30">
    <property type="entry name" value="YgaC/TfoX-N like chaperone"/>
    <property type="match status" value="1"/>
</dbReference>
<accession>A0A5C8CKM5</accession>
<sequence length="109" mass="13034">MPTSKEYRDLILDKLDLLENISYKSMMGEYLLYYNKILFGGIYDNRLLIKIAETNKDYNLKEATPYENAKPMYFVENIEDKKFLKEIIINTCKSLKSNNKKKKNKKYLE</sequence>
<dbReference type="Pfam" id="PF04993">
    <property type="entry name" value="TfoX_N"/>
    <property type="match status" value="1"/>
</dbReference>
<protein>
    <submittedName>
        <fullName evidence="2">Transcriptional regulator</fullName>
    </submittedName>
</protein>
<evidence type="ECO:0000259" key="1">
    <source>
        <dbReference type="Pfam" id="PF04993"/>
    </source>
</evidence>
<dbReference type="Proteomes" id="UP000325116">
    <property type="component" value="Unassembled WGS sequence"/>
</dbReference>
<feature type="domain" description="TfoX N-terminal" evidence="1">
    <location>
        <begin position="15"/>
        <end position="66"/>
    </location>
</feature>
<organism evidence="2 3">
    <name type="scientific">Brachyspira aalborgi</name>
    <dbReference type="NCBI Taxonomy" id="29522"/>
    <lineage>
        <taxon>Bacteria</taxon>
        <taxon>Pseudomonadati</taxon>
        <taxon>Spirochaetota</taxon>
        <taxon>Spirochaetia</taxon>
        <taxon>Brachyspirales</taxon>
        <taxon>Brachyspiraceae</taxon>
        <taxon>Brachyspira</taxon>
    </lineage>
</organism>
<gene>
    <name evidence="2" type="ORF">EPJ80_00195</name>
</gene>
<proteinExistence type="predicted"/>